<comment type="caution">
    <text evidence="3">The sequence shown here is derived from an EMBL/GenBank/DDBJ whole genome shotgun (WGS) entry which is preliminary data.</text>
</comment>
<proteinExistence type="predicted"/>
<keyword evidence="1" id="KW-0732">Signal</keyword>
<dbReference type="EMBL" id="JAMXMC010000011">
    <property type="protein sequence ID" value="MCO5978644.1"/>
    <property type="molecule type" value="Genomic_DNA"/>
</dbReference>
<dbReference type="PANTHER" id="PTHR32234:SF0">
    <property type="entry name" value="THIOL:DISULFIDE INTERCHANGE PROTEIN DSBD"/>
    <property type="match status" value="1"/>
</dbReference>
<dbReference type="InterPro" id="IPR013766">
    <property type="entry name" value="Thioredoxin_domain"/>
</dbReference>
<keyword evidence="4" id="KW-1185">Reference proteome</keyword>
<feature type="signal peptide" evidence="1">
    <location>
        <begin position="1"/>
        <end position="27"/>
    </location>
</feature>
<dbReference type="InterPro" id="IPR036249">
    <property type="entry name" value="Thioredoxin-like_sf"/>
</dbReference>
<dbReference type="Proteomes" id="UP001204851">
    <property type="component" value="Unassembled WGS sequence"/>
</dbReference>
<dbReference type="PANTHER" id="PTHR32234">
    <property type="entry name" value="THIOL:DISULFIDE INTERCHANGE PROTEIN DSBD"/>
    <property type="match status" value="1"/>
</dbReference>
<reference evidence="3 4" key="1">
    <citation type="submission" date="2022-06" db="EMBL/GenBank/DDBJ databases">
        <title>Ideonella sp. NS12-5 Genome sequencing and assembly.</title>
        <authorList>
            <person name="Jung Y."/>
        </authorList>
    </citation>
    <scope>NUCLEOTIDE SEQUENCE [LARGE SCALE GENOMIC DNA]</scope>
    <source>
        <strain evidence="3 4">NS12-5</strain>
    </source>
</reference>
<name>A0ABT1BS48_9BURK</name>
<evidence type="ECO:0000313" key="3">
    <source>
        <dbReference type="EMBL" id="MCO5978644.1"/>
    </source>
</evidence>
<dbReference type="SUPFAM" id="SSF52833">
    <property type="entry name" value="Thioredoxin-like"/>
    <property type="match status" value="1"/>
</dbReference>
<dbReference type="Gene3D" id="3.40.30.10">
    <property type="entry name" value="Glutaredoxin"/>
    <property type="match status" value="1"/>
</dbReference>
<feature type="chain" id="PRO_5045525202" evidence="1">
    <location>
        <begin position="28"/>
        <end position="520"/>
    </location>
</feature>
<organism evidence="3 4">
    <name type="scientific">Ideonella oryzae</name>
    <dbReference type="NCBI Taxonomy" id="2937441"/>
    <lineage>
        <taxon>Bacteria</taxon>
        <taxon>Pseudomonadati</taxon>
        <taxon>Pseudomonadota</taxon>
        <taxon>Betaproteobacteria</taxon>
        <taxon>Burkholderiales</taxon>
        <taxon>Sphaerotilaceae</taxon>
        <taxon>Ideonella</taxon>
    </lineage>
</organism>
<dbReference type="PROSITE" id="PS51352">
    <property type="entry name" value="THIOREDOXIN_2"/>
    <property type="match status" value="1"/>
</dbReference>
<gene>
    <name evidence="3" type="ORF">M0L44_18260</name>
</gene>
<accession>A0ABT1BS48</accession>
<feature type="domain" description="Thioredoxin" evidence="2">
    <location>
        <begin position="19"/>
        <end position="151"/>
    </location>
</feature>
<dbReference type="InterPro" id="IPR012336">
    <property type="entry name" value="Thioredoxin-like_fold"/>
</dbReference>
<evidence type="ECO:0000313" key="4">
    <source>
        <dbReference type="Proteomes" id="UP001204851"/>
    </source>
</evidence>
<sequence length="520" mass="54986">MRPGLRGLMAAGVLAASLGLPGLPAQAANPPATSSVAWLEASAQADIDRAFAQGKGENKPVLVYWGAKWCPPCNQLKATLFNRQDFIERSRSFVAVHIDGDAPGAQKLGAHFKVRGYPTLILFSPQGQEITRLPGEAEPTQVMNLLQQGLAGGRPIKAVLADARSGKAVNANEWRTLAFYSWDTDEAQLVPAAERAALLGRLAAACPPAEADSATRLLLKALAATEPGQPVPGGAATEPRVRQLLADAAASRRQMDVLVNYAPDIARALAPKAGPAQTALVQATDAALARLQGDATLSRGDQFSALSARVDLARLDQPEDSLHPKLPKPLVQEVKTLAGRMDREITDGFERQAVITGAAHTLASAGLWQDSNALLEANLAKSHSPYYLMSQLGGNARRLGDKPGALRWYGQAWDKSVGPATRLQWGANYVSALVELAPQDEGSIEKTAGKVLAEASAQDGAFYERSARSLQKVGSQLAKWSSQGHHQAVIGRLQAQLAPVCAKLPAADGQKATCDGLFKG</sequence>
<dbReference type="PROSITE" id="PS51354">
    <property type="entry name" value="GLUTAREDOXIN_2"/>
    <property type="match status" value="1"/>
</dbReference>
<protein>
    <submittedName>
        <fullName evidence="3">Thioredoxin family protein</fullName>
    </submittedName>
</protein>
<evidence type="ECO:0000256" key="1">
    <source>
        <dbReference type="SAM" id="SignalP"/>
    </source>
</evidence>
<dbReference type="Pfam" id="PF13098">
    <property type="entry name" value="Thioredoxin_2"/>
    <property type="match status" value="1"/>
</dbReference>
<evidence type="ECO:0000259" key="2">
    <source>
        <dbReference type="PROSITE" id="PS51352"/>
    </source>
</evidence>